<comment type="caution">
    <text evidence="2">The sequence shown here is derived from an EMBL/GenBank/DDBJ whole genome shotgun (WGS) entry which is preliminary data.</text>
</comment>
<name>A0ABU8RI62_9ACTN</name>
<dbReference type="EMBL" id="JBBIAA010000003">
    <property type="protein sequence ID" value="MEJ5944659.1"/>
    <property type="molecule type" value="Genomic_DNA"/>
</dbReference>
<accession>A0ABU8RI62</accession>
<keyword evidence="1" id="KW-1133">Transmembrane helix</keyword>
<dbReference type="Proteomes" id="UP001387100">
    <property type="component" value="Unassembled WGS sequence"/>
</dbReference>
<dbReference type="Pfam" id="PF07963">
    <property type="entry name" value="N_methyl"/>
    <property type="match status" value="1"/>
</dbReference>
<feature type="transmembrane region" description="Helical" evidence="1">
    <location>
        <begin position="21"/>
        <end position="39"/>
    </location>
</feature>
<sequence>MRPTQRRTLAAGEGGFSLVEVVVALGILAVVATAALGFFSRSLAAEVAVQHREAAVALANAAMEQVRVVDPAWGTATTNGAGTQQAQGLAAGRTKAAAKAAWDASSAPEKAVTVMAWDPTATGSSTPVVPITSGPARVSDQDFTTTVLVGTCGRPRTSAAGDCTTAVTASGVVLLQRVVVEVRWKPVAGTCPAAGCVYRTSALVDPNADATWLKPS</sequence>
<evidence type="ECO:0000313" key="2">
    <source>
        <dbReference type="EMBL" id="MEJ5944659.1"/>
    </source>
</evidence>
<dbReference type="InterPro" id="IPR012902">
    <property type="entry name" value="N_methyl_site"/>
</dbReference>
<protein>
    <submittedName>
        <fullName evidence="2">Prepilin-type N-terminal cleavage/methylation domain-containing protein</fullName>
    </submittedName>
</protein>
<keyword evidence="3" id="KW-1185">Reference proteome</keyword>
<dbReference type="RefSeq" id="WP_339574044.1">
    <property type="nucleotide sequence ID" value="NZ_JBBIAA010000003.1"/>
</dbReference>
<evidence type="ECO:0000256" key="1">
    <source>
        <dbReference type="SAM" id="Phobius"/>
    </source>
</evidence>
<evidence type="ECO:0000313" key="3">
    <source>
        <dbReference type="Proteomes" id="UP001387100"/>
    </source>
</evidence>
<proteinExistence type="predicted"/>
<dbReference type="PROSITE" id="PS00409">
    <property type="entry name" value="PROKAR_NTER_METHYL"/>
    <property type="match status" value="1"/>
</dbReference>
<organism evidence="2 3">
    <name type="scientific">Pseudokineococcus basanitobsidens</name>
    <dbReference type="NCBI Taxonomy" id="1926649"/>
    <lineage>
        <taxon>Bacteria</taxon>
        <taxon>Bacillati</taxon>
        <taxon>Actinomycetota</taxon>
        <taxon>Actinomycetes</taxon>
        <taxon>Kineosporiales</taxon>
        <taxon>Kineosporiaceae</taxon>
        <taxon>Pseudokineococcus</taxon>
    </lineage>
</organism>
<dbReference type="NCBIfam" id="TIGR02532">
    <property type="entry name" value="IV_pilin_GFxxxE"/>
    <property type="match status" value="1"/>
</dbReference>
<keyword evidence="1" id="KW-0472">Membrane</keyword>
<gene>
    <name evidence="2" type="ORF">WDZ17_05045</name>
</gene>
<reference evidence="2 3" key="1">
    <citation type="journal article" date="2017" name="Int. J. Syst. Evol. Microbiol.">
        <title>Pseudokineococcus basanitobsidens sp. nov., isolated from volcanic rock.</title>
        <authorList>
            <person name="Lee D.W."/>
            <person name="Park M.Y."/>
            <person name="Kim J.J."/>
            <person name="Kim B.S."/>
        </authorList>
    </citation>
    <scope>NUCLEOTIDE SEQUENCE [LARGE SCALE GENOMIC DNA]</scope>
    <source>
        <strain evidence="2 3">DSM 103726</strain>
    </source>
</reference>
<keyword evidence="1" id="KW-0812">Transmembrane</keyword>